<keyword evidence="7" id="KW-0411">Iron-sulfur</keyword>
<keyword evidence="11" id="KW-1185">Reference proteome</keyword>
<evidence type="ECO:0000313" key="10">
    <source>
        <dbReference type="EMBL" id="QEE29001.1"/>
    </source>
</evidence>
<dbReference type="GO" id="GO:0051539">
    <property type="term" value="F:4 iron, 4 sulfur cluster binding"/>
    <property type="evidence" value="ECO:0007669"/>
    <property type="project" value="UniProtKB-KW"/>
</dbReference>
<evidence type="ECO:0000259" key="9">
    <source>
        <dbReference type="PROSITE" id="PS51918"/>
    </source>
</evidence>
<dbReference type="PROSITE" id="PS51918">
    <property type="entry name" value="RADICAL_SAM"/>
    <property type="match status" value="1"/>
</dbReference>
<dbReference type="InterPro" id="IPR006638">
    <property type="entry name" value="Elp3/MiaA/NifB-like_rSAM"/>
</dbReference>
<name>A0A5B9EEZ5_9BACT</name>
<keyword evidence="5" id="KW-0479">Metal-binding</keyword>
<dbReference type="SFLD" id="SFLDG01082">
    <property type="entry name" value="B12-binding_domain_containing"/>
    <property type="match status" value="1"/>
</dbReference>
<evidence type="ECO:0000256" key="7">
    <source>
        <dbReference type="ARBA" id="ARBA00023014"/>
    </source>
</evidence>
<dbReference type="CDD" id="cd02068">
    <property type="entry name" value="radical_SAM_B12_BD"/>
    <property type="match status" value="1"/>
</dbReference>
<evidence type="ECO:0000256" key="4">
    <source>
        <dbReference type="ARBA" id="ARBA00022691"/>
    </source>
</evidence>
<proteinExistence type="predicted"/>
<evidence type="ECO:0000259" key="8">
    <source>
        <dbReference type="PROSITE" id="PS51332"/>
    </source>
</evidence>
<dbReference type="OrthoDB" id="100851at2"/>
<dbReference type="PANTHER" id="PTHR43409">
    <property type="entry name" value="ANAEROBIC MAGNESIUM-PROTOPORPHYRIN IX MONOMETHYL ESTER CYCLASE-RELATED"/>
    <property type="match status" value="1"/>
</dbReference>
<comment type="cofactor">
    <cofactor evidence="1">
        <name>[4Fe-4S] cluster</name>
        <dbReference type="ChEBI" id="CHEBI:49883"/>
    </cofactor>
</comment>
<dbReference type="GO" id="GO:0003824">
    <property type="term" value="F:catalytic activity"/>
    <property type="evidence" value="ECO:0007669"/>
    <property type="project" value="InterPro"/>
</dbReference>
<dbReference type="GO" id="GO:0031419">
    <property type="term" value="F:cobalamin binding"/>
    <property type="evidence" value="ECO:0007669"/>
    <property type="project" value="InterPro"/>
</dbReference>
<dbReference type="SFLD" id="SFLDS00029">
    <property type="entry name" value="Radical_SAM"/>
    <property type="match status" value="1"/>
</dbReference>
<dbReference type="EMBL" id="CP042806">
    <property type="protein sequence ID" value="QEE29001.1"/>
    <property type="molecule type" value="Genomic_DNA"/>
</dbReference>
<dbReference type="PANTHER" id="PTHR43409:SF7">
    <property type="entry name" value="BLL1977 PROTEIN"/>
    <property type="match status" value="1"/>
</dbReference>
<evidence type="ECO:0000256" key="3">
    <source>
        <dbReference type="ARBA" id="ARBA00022679"/>
    </source>
</evidence>
<dbReference type="InterPro" id="IPR006158">
    <property type="entry name" value="Cobalamin-bd"/>
</dbReference>
<evidence type="ECO:0000256" key="5">
    <source>
        <dbReference type="ARBA" id="ARBA00022723"/>
    </source>
</evidence>
<sequence>MILLFHPRAVKPRSRRLPLAVLALAAVLEDREEYEIVDGNVDDDPLGTLLGLIDKHRVELLGVSVMPGPQMAAGMEVCREIRKLRPHVPIVWGGYFPSIYPEATLNAKYIDFAVRGQGEDTLLELLEALRGERTFESILGLSYKDQFGFHRNNAERPMKGPDAFPWSPFHRLPVEKYLRPSFFGKRTAVHHASIGCPFNCSFCGVHAAYGRTEKFESPERTEAILRHLVERYNADSVQFYDMNFFLSEDHARELMDRIAPLKLRWWCEARVDIMSRYSDETMQAIRRAGCTMIFFGAESGSDWALKEMQKGITTEQTLIMARRTREAGIIPEFSFVVGNPKDPERDTRETLAFIRKIKRINPDSEIIIQHYTPTPQRGSMYGDVDDKISFPTSPGEWAEKKWMDFTLRIDTRAPWMKDKTKRLIDNFEIVVASRWPTVQDIRAPRWGRYLLQTLSAWRYTFRFYTAPHELVLAQRFIDLRKPKRESL</sequence>
<dbReference type="InterPro" id="IPR051198">
    <property type="entry name" value="BchE-like"/>
</dbReference>
<dbReference type="InterPro" id="IPR058240">
    <property type="entry name" value="rSAM_sf"/>
</dbReference>
<keyword evidence="4" id="KW-0949">S-adenosyl-L-methionine</keyword>
<keyword evidence="2" id="KW-0489">Methyltransferase</keyword>
<dbReference type="InterPro" id="IPR034466">
    <property type="entry name" value="Methyltransferase_Class_B"/>
</dbReference>
<accession>A0A5B9EEZ5</accession>
<dbReference type="InterPro" id="IPR023404">
    <property type="entry name" value="rSAM_horseshoe"/>
</dbReference>
<evidence type="ECO:0000256" key="2">
    <source>
        <dbReference type="ARBA" id="ARBA00022603"/>
    </source>
</evidence>
<dbReference type="InterPro" id="IPR007197">
    <property type="entry name" value="rSAM"/>
</dbReference>
<evidence type="ECO:0000256" key="1">
    <source>
        <dbReference type="ARBA" id="ARBA00001966"/>
    </source>
</evidence>
<dbReference type="AlphaFoldDB" id="A0A5B9EEZ5"/>
<dbReference type="Proteomes" id="UP000321820">
    <property type="component" value="Chromosome"/>
</dbReference>
<dbReference type="Pfam" id="PF02310">
    <property type="entry name" value="B12-binding"/>
    <property type="match status" value="1"/>
</dbReference>
<organism evidence="10 11">
    <name type="scientific">Terriglobus albidus</name>
    <dbReference type="NCBI Taxonomy" id="1592106"/>
    <lineage>
        <taxon>Bacteria</taxon>
        <taxon>Pseudomonadati</taxon>
        <taxon>Acidobacteriota</taxon>
        <taxon>Terriglobia</taxon>
        <taxon>Terriglobales</taxon>
        <taxon>Acidobacteriaceae</taxon>
        <taxon>Terriglobus</taxon>
    </lineage>
</organism>
<dbReference type="Gene3D" id="3.80.30.20">
    <property type="entry name" value="tm_1862 like domain"/>
    <property type="match status" value="1"/>
</dbReference>
<feature type="domain" description="Radical SAM core" evidence="9">
    <location>
        <begin position="182"/>
        <end position="412"/>
    </location>
</feature>
<dbReference type="SUPFAM" id="SSF102114">
    <property type="entry name" value="Radical SAM enzymes"/>
    <property type="match status" value="1"/>
</dbReference>
<dbReference type="RefSeq" id="WP_147648199.1">
    <property type="nucleotide sequence ID" value="NZ_CP042806.1"/>
</dbReference>
<dbReference type="Gene3D" id="3.40.50.280">
    <property type="entry name" value="Cobalamin-binding domain"/>
    <property type="match status" value="1"/>
</dbReference>
<dbReference type="KEGG" id="talb:FTW19_13930"/>
<keyword evidence="3" id="KW-0808">Transferase</keyword>
<keyword evidence="6" id="KW-0408">Iron</keyword>
<gene>
    <name evidence="10" type="ORF">FTW19_13930</name>
</gene>
<evidence type="ECO:0000313" key="11">
    <source>
        <dbReference type="Proteomes" id="UP000321820"/>
    </source>
</evidence>
<dbReference type="InterPro" id="IPR036724">
    <property type="entry name" value="Cobalamin-bd_sf"/>
</dbReference>
<dbReference type="SMART" id="SM00729">
    <property type="entry name" value="Elp3"/>
    <property type="match status" value="1"/>
</dbReference>
<dbReference type="CDD" id="cd01335">
    <property type="entry name" value="Radical_SAM"/>
    <property type="match status" value="1"/>
</dbReference>
<protein>
    <submittedName>
        <fullName evidence="10">B12-binding domain-containing radical SAM protein</fullName>
    </submittedName>
</protein>
<dbReference type="GO" id="GO:0046872">
    <property type="term" value="F:metal ion binding"/>
    <property type="evidence" value="ECO:0007669"/>
    <property type="project" value="UniProtKB-KW"/>
</dbReference>
<dbReference type="Pfam" id="PF04055">
    <property type="entry name" value="Radical_SAM"/>
    <property type="match status" value="1"/>
</dbReference>
<dbReference type="PROSITE" id="PS51332">
    <property type="entry name" value="B12_BINDING"/>
    <property type="match status" value="1"/>
</dbReference>
<dbReference type="SFLD" id="SFLDG01123">
    <property type="entry name" value="methyltransferase_(Class_B)"/>
    <property type="match status" value="1"/>
</dbReference>
<evidence type="ECO:0000256" key="6">
    <source>
        <dbReference type="ARBA" id="ARBA00023004"/>
    </source>
</evidence>
<reference evidence="10 11" key="1">
    <citation type="submission" date="2019-08" db="EMBL/GenBank/DDBJ databases">
        <title>Complete genome sequence of Terriglobus albidus strain ORNL.</title>
        <authorList>
            <person name="Podar M."/>
        </authorList>
    </citation>
    <scope>NUCLEOTIDE SEQUENCE [LARGE SCALE GENOMIC DNA]</scope>
    <source>
        <strain evidence="10 11">ORNL</strain>
    </source>
</reference>
<feature type="domain" description="B12-binding" evidence="8">
    <location>
        <begin position="4"/>
        <end position="136"/>
    </location>
</feature>
<dbReference type="SUPFAM" id="SSF52242">
    <property type="entry name" value="Cobalamin (vitamin B12)-binding domain"/>
    <property type="match status" value="1"/>
</dbReference>